<keyword evidence="2" id="KW-1185">Reference proteome</keyword>
<evidence type="ECO:0000313" key="1">
    <source>
        <dbReference type="EMBL" id="MDX8414881.1"/>
    </source>
</evidence>
<gene>
    <name evidence="1" type="ORF">MOX91_01600</name>
</gene>
<evidence type="ECO:0000313" key="2">
    <source>
        <dbReference type="Proteomes" id="UP001275932"/>
    </source>
</evidence>
<sequence length="149" mass="16735">MKSKNAFTLVECIAALGLFALVAVVLGQTCFNCLNAVHSLEKDAYNDALFDYLRTKVLAEDDLSSLQTGIDVYGPDGKTLTIVGDAVATKIVDLFRLDVSCEEVGYADVFYLVRPSWYDKLTRESVQRDEILDDRKDEVEDARRRSAWQ</sequence>
<organism evidence="1 2">
    <name type="scientific">Intestinicryptomonas porci</name>
    <dbReference type="NCBI Taxonomy" id="2926320"/>
    <lineage>
        <taxon>Bacteria</taxon>
        <taxon>Pseudomonadati</taxon>
        <taxon>Verrucomicrobiota</taxon>
        <taxon>Opitutia</taxon>
        <taxon>Opitutales</taxon>
        <taxon>Intestinicryptomonaceae</taxon>
        <taxon>Intestinicryptomonas</taxon>
    </lineage>
</organism>
<proteinExistence type="predicted"/>
<dbReference type="EMBL" id="JALBUT010000001">
    <property type="protein sequence ID" value="MDX8414881.1"/>
    <property type="molecule type" value="Genomic_DNA"/>
</dbReference>
<dbReference type="InterPro" id="IPR012902">
    <property type="entry name" value="N_methyl_site"/>
</dbReference>
<dbReference type="RefSeq" id="WP_370396326.1">
    <property type="nucleotide sequence ID" value="NZ_JALBUT010000001.1"/>
</dbReference>
<reference evidence="1 2" key="1">
    <citation type="submission" date="2022-03" db="EMBL/GenBank/DDBJ databases">
        <title>Novel taxa within the pig intestine.</title>
        <authorList>
            <person name="Wylensek D."/>
            <person name="Bishof K."/>
            <person name="Afrizal A."/>
            <person name="Clavel T."/>
        </authorList>
    </citation>
    <scope>NUCLEOTIDE SEQUENCE [LARGE SCALE GENOMIC DNA]</scope>
    <source>
        <strain evidence="1 2">CLA-KB-P66</strain>
    </source>
</reference>
<dbReference type="Proteomes" id="UP001275932">
    <property type="component" value="Unassembled WGS sequence"/>
</dbReference>
<comment type="caution">
    <text evidence="1">The sequence shown here is derived from an EMBL/GenBank/DDBJ whole genome shotgun (WGS) entry which is preliminary data.</text>
</comment>
<accession>A0ABU4WFR3</accession>
<protein>
    <submittedName>
        <fullName evidence="1">Prepilin-type N-terminal cleavage/methylation domain-containing protein</fullName>
    </submittedName>
</protein>
<name>A0ABU4WFR3_9BACT</name>
<dbReference type="NCBIfam" id="TIGR02532">
    <property type="entry name" value="IV_pilin_GFxxxE"/>
    <property type="match status" value="1"/>
</dbReference>